<dbReference type="Proteomes" id="UP000663937">
    <property type="component" value="Chromosome"/>
</dbReference>
<proteinExistence type="predicted"/>
<dbReference type="AlphaFoldDB" id="A0A8A4ZID0"/>
<evidence type="ECO:0000313" key="1">
    <source>
        <dbReference type="EMBL" id="QTE29368.1"/>
    </source>
</evidence>
<organism evidence="1 2">
    <name type="scientific">Pengzhenrongella sicca</name>
    <dbReference type="NCBI Taxonomy" id="2819238"/>
    <lineage>
        <taxon>Bacteria</taxon>
        <taxon>Bacillati</taxon>
        <taxon>Actinomycetota</taxon>
        <taxon>Actinomycetes</taxon>
        <taxon>Micrococcales</taxon>
        <taxon>Pengzhenrongella</taxon>
    </lineage>
</organism>
<evidence type="ECO:0000313" key="2">
    <source>
        <dbReference type="Proteomes" id="UP000663937"/>
    </source>
</evidence>
<name>A0A8A4ZID0_9MICO</name>
<reference evidence="1" key="1">
    <citation type="submission" date="2021-03" db="EMBL/GenBank/DDBJ databases">
        <title>Pengzhenrongella sicca gen. nov., sp. nov., a new member of suborder Micrococcineae isolated from High-Arctic tundra soil.</title>
        <authorList>
            <person name="Peng F."/>
        </authorList>
    </citation>
    <scope>NUCLEOTIDE SEQUENCE</scope>
    <source>
        <strain evidence="1">LRZ-2</strain>
    </source>
</reference>
<accession>A0A8A4ZID0</accession>
<gene>
    <name evidence="1" type="ORF">J4E96_19205</name>
</gene>
<dbReference type="KEGG" id="psic:J4E96_19205"/>
<protein>
    <submittedName>
        <fullName evidence="1">Uncharacterized protein</fullName>
    </submittedName>
</protein>
<sequence>MSEALEWFAPYVDLSYVDEKALVGYADYELAPRPHLFWVDAGQWIVEDLNPNNHWG</sequence>
<dbReference type="EMBL" id="CP071868">
    <property type="protein sequence ID" value="QTE29368.1"/>
    <property type="molecule type" value="Genomic_DNA"/>
</dbReference>
<keyword evidence="2" id="KW-1185">Reference proteome</keyword>
<dbReference type="RefSeq" id="WP_227423645.1">
    <property type="nucleotide sequence ID" value="NZ_CP071868.1"/>
</dbReference>